<dbReference type="OrthoDB" id="9815506at2"/>
<dbReference type="NCBIfam" id="TIGR00747">
    <property type="entry name" value="fabH"/>
    <property type="match status" value="1"/>
</dbReference>
<dbReference type="Proteomes" id="UP000216446">
    <property type="component" value="Unassembled WGS sequence"/>
</dbReference>
<feature type="active site" evidence="12">
    <location>
        <position position="284"/>
    </location>
</feature>
<dbReference type="EMBL" id="MQWB01000001">
    <property type="protein sequence ID" value="OZC02625.1"/>
    <property type="molecule type" value="Genomic_DNA"/>
</dbReference>
<keyword evidence="12" id="KW-0963">Cytoplasm</keyword>
<evidence type="ECO:0000256" key="1">
    <source>
        <dbReference type="ARBA" id="ARBA00005194"/>
    </source>
</evidence>
<dbReference type="SUPFAM" id="SSF53901">
    <property type="entry name" value="Thiolase-like"/>
    <property type="match status" value="1"/>
</dbReference>
<dbReference type="AlphaFoldDB" id="A0A259TXX5"/>
<dbReference type="PANTHER" id="PTHR43091:SF1">
    <property type="entry name" value="BETA-KETOACYL-[ACYL-CARRIER-PROTEIN] SYNTHASE III, CHLOROPLASTIC"/>
    <property type="match status" value="1"/>
</dbReference>
<evidence type="ECO:0000256" key="9">
    <source>
        <dbReference type="ARBA" id="ARBA00023268"/>
    </source>
</evidence>
<comment type="caution">
    <text evidence="16">The sequence shown here is derived from an EMBL/GenBank/DDBJ whole genome shotgun (WGS) entry which is preliminary data.</text>
</comment>
<proteinExistence type="inferred from homology"/>
<evidence type="ECO:0000313" key="17">
    <source>
        <dbReference type="Proteomes" id="UP000216446"/>
    </source>
</evidence>
<dbReference type="FunFam" id="3.40.47.10:FF:000004">
    <property type="entry name" value="3-oxoacyl-[acyl-carrier-protein] synthase 3"/>
    <property type="match status" value="1"/>
</dbReference>
<name>A0A259TXX5_9BACT</name>
<dbReference type="HAMAP" id="MF_01815">
    <property type="entry name" value="FabH"/>
    <property type="match status" value="1"/>
</dbReference>
<evidence type="ECO:0000256" key="4">
    <source>
        <dbReference type="ARBA" id="ARBA00022516"/>
    </source>
</evidence>
<keyword evidence="17" id="KW-1185">Reference proteome</keyword>
<comment type="similarity">
    <text evidence="2 12">Belongs to the thiolase-like superfamily. FabH family.</text>
</comment>
<keyword evidence="5 12" id="KW-0808">Transferase</keyword>
<comment type="domain">
    <text evidence="12">The last Arg residue of the ACP-binding site is essential for the weak association between ACP/AcpP and FabH.</text>
</comment>
<keyword evidence="7 12" id="KW-0443">Lipid metabolism</keyword>
<organism evidence="16 17">
    <name type="scientific">Rubricoccus marinus</name>
    <dbReference type="NCBI Taxonomy" id="716817"/>
    <lineage>
        <taxon>Bacteria</taxon>
        <taxon>Pseudomonadati</taxon>
        <taxon>Rhodothermota</taxon>
        <taxon>Rhodothermia</taxon>
        <taxon>Rhodothermales</taxon>
        <taxon>Rubricoccaceae</taxon>
        <taxon>Rubricoccus</taxon>
    </lineage>
</organism>
<dbReference type="RefSeq" id="WP_094547078.1">
    <property type="nucleotide sequence ID" value="NZ_MQWB01000001.1"/>
</dbReference>
<evidence type="ECO:0000313" key="16">
    <source>
        <dbReference type="EMBL" id="OZC02625.1"/>
    </source>
</evidence>
<evidence type="ECO:0000259" key="15">
    <source>
        <dbReference type="Pfam" id="PF08545"/>
    </source>
</evidence>
<dbReference type="FunCoup" id="A0A259TXX5">
    <property type="interactions" value="496"/>
</dbReference>
<feature type="region of interest" description="ACP-binding" evidence="12">
    <location>
        <begin position="255"/>
        <end position="259"/>
    </location>
</feature>
<dbReference type="GO" id="GO:0004315">
    <property type="term" value="F:3-oxoacyl-[acyl-carrier-protein] synthase activity"/>
    <property type="evidence" value="ECO:0007669"/>
    <property type="project" value="InterPro"/>
</dbReference>
<evidence type="ECO:0000259" key="14">
    <source>
        <dbReference type="Pfam" id="PF08541"/>
    </source>
</evidence>
<keyword evidence="9 12" id="KW-0511">Multifunctional enzyme</keyword>
<comment type="function">
    <text evidence="12">Catalyzes the condensation reaction of fatty acid synthesis by the addition to an acyl acceptor of two carbons from malonyl-ACP. Catalyzes the first condensation reaction which initiates fatty acid synthesis and may therefore play a role in governing the total rate of fatty acid production. Possesses both acetoacetyl-ACP synthase and acetyl transacylase activities. Its substrate specificity determines the biosynthesis of branched-chain and/or straight-chain of fatty acids.</text>
</comment>
<dbReference type="InterPro" id="IPR013751">
    <property type="entry name" value="ACP_syn_III_N"/>
</dbReference>
<gene>
    <name evidence="12" type="primary">fabH</name>
    <name evidence="16" type="ORF">BSZ36_06330</name>
</gene>
<comment type="subunit">
    <text evidence="12">Homodimer.</text>
</comment>
<comment type="subcellular location">
    <subcellularLocation>
        <location evidence="12">Cytoplasm</location>
    </subcellularLocation>
</comment>
<evidence type="ECO:0000256" key="10">
    <source>
        <dbReference type="ARBA" id="ARBA00023315"/>
    </source>
</evidence>
<evidence type="ECO:0000256" key="12">
    <source>
        <dbReference type="HAMAP-Rule" id="MF_01815"/>
    </source>
</evidence>
<keyword evidence="10 12" id="KW-0012">Acyltransferase</keyword>
<feature type="domain" description="Beta-ketoacyl-[acyl-carrier-protein] synthase III C-terminal" evidence="14">
    <location>
        <begin position="239"/>
        <end position="326"/>
    </location>
</feature>
<evidence type="ECO:0000256" key="5">
    <source>
        <dbReference type="ARBA" id="ARBA00022679"/>
    </source>
</evidence>
<protein>
    <recommendedName>
        <fullName evidence="3 12">Beta-ketoacyl-[acyl-carrier-protein] synthase III</fullName>
        <shortName evidence="12">Beta-ketoacyl-ACP synthase III</shortName>
        <shortName evidence="12">KAS III</shortName>
        <ecNumber evidence="3 12">2.3.1.180</ecNumber>
    </recommendedName>
    <alternativeName>
        <fullName evidence="12">3-oxoacyl-[acyl-carrier-protein] synthase 3</fullName>
    </alternativeName>
    <alternativeName>
        <fullName evidence="12">3-oxoacyl-[acyl-carrier-protein] synthase III</fullName>
    </alternativeName>
</protein>
<comment type="catalytic activity">
    <reaction evidence="11">
        <text>malonyl-[ACP] + acetyl-CoA + H(+) = 3-oxobutanoyl-[ACP] + CO2 + CoA</text>
        <dbReference type="Rhea" id="RHEA:12080"/>
        <dbReference type="Rhea" id="RHEA-COMP:9623"/>
        <dbReference type="Rhea" id="RHEA-COMP:9625"/>
        <dbReference type="ChEBI" id="CHEBI:15378"/>
        <dbReference type="ChEBI" id="CHEBI:16526"/>
        <dbReference type="ChEBI" id="CHEBI:57287"/>
        <dbReference type="ChEBI" id="CHEBI:57288"/>
        <dbReference type="ChEBI" id="CHEBI:78449"/>
        <dbReference type="ChEBI" id="CHEBI:78450"/>
        <dbReference type="EC" id="2.3.1.180"/>
    </reaction>
    <physiologicalReaction direction="left-to-right" evidence="11">
        <dbReference type="Rhea" id="RHEA:12081"/>
    </physiologicalReaction>
</comment>
<keyword evidence="6 12" id="KW-0276">Fatty acid metabolism</keyword>
<comment type="pathway">
    <text evidence="1 12">Lipid metabolism; fatty acid biosynthesis.</text>
</comment>
<dbReference type="UniPathway" id="UPA00094"/>
<dbReference type="GO" id="GO:0006633">
    <property type="term" value="P:fatty acid biosynthetic process"/>
    <property type="evidence" value="ECO:0007669"/>
    <property type="project" value="UniProtKB-UniRule"/>
</dbReference>
<dbReference type="Pfam" id="PF08545">
    <property type="entry name" value="ACP_syn_III"/>
    <property type="match status" value="1"/>
</dbReference>
<dbReference type="GO" id="GO:0005737">
    <property type="term" value="C:cytoplasm"/>
    <property type="evidence" value="ECO:0007669"/>
    <property type="project" value="UniProtKB-SubCell"/>
</dbReference>
<dbReference type="GO" id="GO:0033818">
    <property type="term" value="F:beta-ketoacyl-acyl-carrier-protein synthase III activity"/>
    <property type="evidence" value="ECO:0007669"/>
    <property type="project" value="UniProtKB-UniRule"/>
</dbReference>
<feature type="region of interest" description="Disordered" evidence="13">
    <location>
        <begin position="332"/>
        <end position="367"/>
    </location>
</feature>
<evidence type="ECO:0000256" key="3">
    <source>
        <dbReference type="ARBA" id="ARBA00012333"/>
    </source>
</evidence>
<feature type="active site" evidence="12">
    <location>
        <position position="114"/>
    </location>
</feature>
<dbReference type="InterPro" id="IPR016039">
    <property type="entry name" value="Thiolase-like"/>
</dbReference>
<dbReference type="PANTHER" id="PTHR43091">
    <property type="entry name" value="3-OXOACYL-[ACYL-CARRIER-PROTEIN] SYNTHASE"/>
    <property type="match status" value="1"/>
</dbReference>
<dbReference type="EC" id="2.3.1.180" evidence="3 12"/>
<evidence type="ECO:0000256" key="6">
    <source>
        <dbReference type="ARBA" id="ARBA00022832"/>
    </source>
</evidence>
<dbReference type="CDD" id="cd00830">
    <property type="entry name" value="KAS_III"/>
    <property type="match status" value="1"/>
</dbReference>
<evidence type="ECO:0000256" key="8">
    <source>
        <dbReference type="ARBA" id="ARBA00023160"/>
    </source>
</evidence>
<dbReference type="InParanoid" id="A0A259TXX5"/>
<keyword evidence="8 12" id="KW-0275">Fatty acid biosynthesis</keyword>
<dbReference type="InterPro" id="IPR004655">
    <property type="entry name" value="FabH"/>
</dbReference>
<keyword evidence="4 12" id="KW-0444">Lipid biosynthesis</keyword>
<evidence type="ECO:0000256" key="13">
    <source>
        <dbReference type="SAM" id="MobiDB-lite"/>
    </source>
</evidence>
<evidence type="ECO:0000256" key="7">
    <source>
        <dbReference type="ARBA" id="ARBA00023098"/>
    </source>
</evidence>
<sequence length="367" mass="38948">MKPLYSNLIGWGHYAPERVVTNDDLAQIVDTSDEWIQSRSGIKERHFAAENEATSHLCIEASKRAMDVAGIGAEDLDLILIATSSPDYLVPPVSSQIQHALGAKCGAMTLVVGCTGFVYGLVTAEQFIKTGAYRTVLLVGAETISNYLDMTDRTTCVLFGDGAGAVVLQATEEDCGMRAFELGSDGAGAEAIIARSPGTANPVSQRVIDERLHYLEMNGREVFKFATRTMGSSLMRVMKESGLSPEDIDLFVPHQANARIIEYAAKEFGLPDDKVVVNVDRYGNTSAASIPIALSEALSDKRAKPGDTLAFVGFGAGLTWASAIFTLGSMTAEPRQQRGEASASGDGAEGDADSVIGSRGEVQGLIA</sequence>
<dbReference type="Pfam" id="PF08541">
    <property type="entry name" value="ACP_syn_III_C"/>
    <property type="match status" value="1"/>
</dbReference>
<dbReference type="InterPro" id="IPR013747">
    <property type="entry name" value="ACP_syn_III_C"/>
</dbReference>
<dbReference type="Gene3D" id="3.40.47.10">
    <property type="match status" value="1"/>
</dbReference>
<evidence type="ECO:0000256" key="2">
    <source>
        <dbReference type="ARBA" id="ARBA00008642"/>
    </source>
</evidence>
<feature type="active site" evidence="12">
    <location>
        <position position="254"/>
    </location>
</feature>
<feature type="domain" description="Beta-ketoacyl-[acyl-carrier-protein] synthase III N-terminal" evidence="15">
    <location>
        <begin position="112"/>
        <end position="186"/>
    </location>
</feature>
<dbReference type="NCBIfam" id="NF006829">
    <property type="entry name" value="PRK09352.1"/>
    <property type="match status" value="1"/>
</dbReference>
<accession>A0A259TXX5</accession>
<reference evidence="16 17" key="1">
    <citation type="submission" date="2016-11" db="EMBL/GenBank/DDBJ databases">
        <title>Study of marine rhodopsin-containing bacteria.</title>
        <authorList>
            <person name="Yoshizawa S."/>
            <person name="Kumagai Y."/>
            <person name="Kogure K."/>
        </authorList>
    </citation>
    <scope>NUCLEOTIDE SEQUENCE [LARGE SCALE GENOMIC DNA]</scope>
    <source>
        <strain evidence="16 17">SG-29</strain>
    </source>
</reference>
<evidence type="ECO:0000256" key="11">
    <source>
        <dbReference type="ARBA" id="ARBA00051096"/>
    </source>
</evidence>